<dbReference type="AlphaFoldDB" id="A0A060ZZW8"/>
<evidence type="ECO:0000256" key="1">
    <source>
        <dbReference type="ARBA" id="ARBA00022676"/>
    </source>
</evidence>
<dbReference type="EMBL" id="LK022848">
    <property type="protein sequence ID" value="CDR13081.1"/>
    <property type="molecule type" value="Genomic_DNA"/>
</dbReference>
<reference evidence="4" key="1">
    <citation type="submission" date="2014-05" db="EMBL/GenBank/DDBJ databases">
        <authorList>
            <person name="Horn Fabian"/>
        </authorList>
    </citation>
    <scope>NUCLEOTIDE SEQUENCE</scope>
</reference>
<gene>
    <name evidence="5" type="ORF">J2Z30_007235</name>
    <name evidence="4" type="ORF">SIRAN7888</name>
</gene>
<dbReference type="GO" id="GO:0044875">
    <property type="term" value="F:gamma-glutamyl hercynylcysteine sulfoxide synthase activity"/>
    <property type="evidence" value="ECO:0007669"/>
    <property type="project" value="UniProtKB-EC"/>
</dbReference>
<dbReference type="Proteomes" id="UP000756710">
    <property type="component" value="Unassembled WGS sequence"/>
</dbReference>
<dbReference type="GeneID" id="32472854"/>
<name>A0A060ZZW8_9ACTN</name>
<accession>A0A060ZZW8</accession>
<feature type="domain" description="Glycosyltransferase subfamily 4-like N-terminal" evidence="3">
    <location>
        <begin position="17"/>
        <end position="151"/>
    </location>
</feature>
<dbReference type="GO" id="GO:0016757">
    <property type="term" value="F:glycosyltransferase activity"/>
    <property type="evidence" value="ECO:0007669"/>
    <property type="project" value="UniProtKB-KW"/>
</dbReference>
<dbReference type="HOGENOM" id="CLU_040927_0_0_11"/>
<sequence length="388" mass="41417">MNIAFVLLTRGCDEPAGVERAIAVLADGLREIGHRAVLIAGGPPGVEEERDLVLLASLRFDELPRLFEDPQPVCREVREILIAHDIDVVCWADAVAGLGFLSPAAPGVRTALMVRNLRMDDHMRHSLAQRPDAVLAVSPFLIDEAAQAGMDTTGWHALPDALPTTGRAPGREERERLRRIGPVRILTRADPAKGSMELLDALPESFGRPVQLVLAETGLEPPPEVQADVVKAVRSRAAACPNVEVLHGLPWPEVQPFLAEAAVTLAPSTRPETFNDGVAASLSVGTPVVGYDFGHLPLLVGGAGRLVPLDALRPGGRQPLLTGRALEAVDFTSSGARLWRTATELLDNAVAYHAAAAQALHQVADHSPTAVAERFLRITNGSVTTDGW</sequence>
<dbReference type="RefSeq" id="WP_044578018.1">
    <property type="nucleotide sequence ID" value="NZ_BAABDR010000086.1"/>
</dbReference>
<keyword evidence="2" id="KW-0808">Transferase</keyword>
<proteinExistence type="predicted"/>
<dbReference type="Pfam" id="PF13439">
    <property type="entry name" value="Glyco_transf_4"/>
    <property type="match status" value="1"/>
</dbReference>
<evidence type="ECO:0000259" key="3">
    <source>
        <dbReference type="Pfam" id="PF13439"/>
    </source>
</evidence>
<dbReference type="EMBL" id="JAGGLR010000023">
    <property type="protein sequence ID" value="MBP2066187.1"/>
    <property type="molecule type" value="Genomic_DNA"/>
</dbReference>
<protein>
    <submittedName>
        <fullName evidence="5">Iron(II)-dependent oxidoreductase</fullName>
        <ecNumber evidence="5">1.14.99.50</ecNumber>
    </submittedName>
</protein>
<evidence type="ECO:0000256" key="2">
    <source>
        <dbReference type="ARBA" id="ARBA00022679"/>
    </source>
</evidence>
<evidence type="ECO:0000313" key="5">
    <source>
        <dbReference type="EMBL" id="MBP2066187.1"/>
    </source>
</evidence>
<evidence type="ECO:0000313" key="4">
    <source>
        <dbReference type="EMBL" id="CDR13081.1"/>
    </source>
</evidence>
<dbReference type="InterPro" id="IPR028098">
    <property type="entry name" value="Glyco_trans_4-like_N"/>
</dbReference>
<reference evidence="5 6" key="2">
    <citation type="submission" date="2021-03" db="EMBL/GenBank/DDBJ databases">
        <title>Genomic Encyclopedia of Type Strains, Phase IV (KMG-IV): sequencing the most valuable type-strain genomes for metagenomic binning, comparative biology and taxonomic classification.</title>
        <authorList>
            <person name="Goeker M."/>
        </authorList>
    </citation>
    <scope>NUCLEOTIDE SEQUENCE [LARGE SCALE GENOMIC DNA]</scope>
    <source>
        <strain evidence="5 6">DSM 41954</strain>
    </source>
</reference>
<dbReference type="Pfam" id="PF13692">
    <property type="entry name" value="Glyco_trans_1_4"/>
    <property type="match status" value="1"/>
</dbReference>
<evidence type="ECO:0000313" key="6">
    <source>
        <dbReference type="Proteomes" id="UP000756710"/>
    </source>
</evidence>
<keyword evidence="6" id="KW-1185">Reference proteome</keyword>
<organism evidence="4">
    <name type="scientific">Streptomyces iranensis</name>
    <dbReference type="NCBI Taxonomy" id="576784"/>
    <lineage>
        <taxon>Bacteria</taxon>
        <taxon>Bacillati</taxon>
        <taxon>Actinomycetota</taxon>
        <taxon>Actinomycetes</taxon>
        <taxon>Kitasatosporales</taxon>
        <taxon>Streptomycetaceae</taxon>
        <taxon>Streptomyces</taxon>
        <taxon>Streptomyces violaceusniger group</taxon>
    </lineage>
</organism>
<keyword evidence="1" id="KW-0328">Glycosyltransferase</keyword>
<dbReference type="SUPFAM" id="SSF53756">
    <property type="entry name" value="UDP-Glycosyltransferase/glycogen phosphorylase"/>
    <property type="match status" value="1"/>
</dbReference>
<keyword evidence="5" id="KW-0560">Oxidoreductase</keyword>
<dbReference type="Gene3D" id="3.40.50.2000">
    <property type="entry name" value="Glycogen Phosphorylase B"/>
    <property type="match status" value="2"/>
</dbReference>
<dbReference type="EC" id="1.14.99.50" evidence="5"/>